<keyword evidence="8 12" id="KW-0472">Membrane</keyword>
<dbReference type="PANTHER" id="PTHR33445:SF2">
    <property type="entry name" value="ATP SYNTHASE SUBUNIT B', CHLOROPLASTIC"/>
    <property type="match status" value="1"/>
</dbReference>
<comment type="subcellular location">
    <subcellularLocation>
        <location evidence="12">Cell membrane</location>
        <topology evidence="12">Single-pass membrane protein</topology>
    </subcellularLocation>
    <subcellularLocation>
        <location evidence="11">Endomembrane system</location>
        <topology evidence="11">Single-pass membrane protein</topology>
    </subcellularLocation>
</comment>
<feature type="transmembrane region" description="Helical" evidence="12">
    <location>
        <begin position="6"/>
        <end position="22"/>
    </location>
</feature>
<dbReference type="GO" id="GO:0045259">
    <property type="term" value="C:proton-transporting ATP synthase complex"/>
    <property type="evidence" value="ECO:0007669"/>
    <property type="project" value="UniProtKB-KW"/>
</dbReference>
<evidence type="ECO:0000256" key="11">
    <source>
        <dbReference type="ARBA" id="ARBA00037847"/>
    </source>
</evidence>
<reference evidence="14 15" key="1">
    <citation type="journal article" date="2017" name="Front. Microbiol.">
        <title>New Insights into the Diversity of the Genus Faecalibacterium.</title>
        <authorList>
            <person name="Benevides L."/>
            <person name="Burman S."/>
            <person name="Martin R."/>
            <person name="Robert V."/>
            <person name="Thomas M."/>
            <person name="Miquel S."/>
            <person name="Chain F."/>
            <person name="Sokol H."/>
            <person name="Bermudez-Humaran L.G."/>
            <person name="Morrison M."/>
            <person name="Langella P."/>
            <person name="Azevedo V.A."/>
            <person name="Chatel J.M."/>
            <person name="Soares S."/>
        </authorList>
    </citation>
    <scope>NUCLEOTIDE SEQUENCE [LARGE SCALE GENOMIC DNA]</scope>
    <source>
        <strain evidence="14 15">CNCM I 4575</strain>
    </source>
</reference>
<dbReference type="GO" id="GO:0046933">
    <property type="term" value="F:proton-transporting ATP synthase activity, rotational mechanism"/>
    <property type="evidence" value="ECO:0007669"/>
    <property type="project" value="UniProtKB-UniRule"/>
</dbReference>
<dbReference type="PANTHER" id="PTHR33445">
    <property type="entry name" value="ATP SYNTHASE SUBUNIT B', CHLOROPLASTIC"/>
    <property type="match status" value="1"/>
</dbReference>
<comment type="subunit">
    <text evidence="12">F-type ATPases have 2 components, F(1) - the catalytic core - and F(0) - the membrane proton channel. F(1) has five subunits: alpha(3), beta(3), gamma(1), delta(1), epsilon(1). F(0) has three main subunits: a(1), b(2) and c(10-14). The alpha and beta chains form an alternating ring which encloses part of the gamma chain. F(1) is attached to F(0) by a central stalk formed by the gamma and epsilon chains, while a peripheral stalk is formed by the delta and b chains.</text>
</comment>
<keyword evidence="4 12" id="KW-0812">Transmembrane</keyword>
<comment type="function">
    <text evidence="10 12">F(1)F(0) ATP synthase produces ATP from ADP in the presence of a proton or sodium gradient. F-type ATPases consist of two structural domains, F(1) containing the extramembraneous catalytic core and F(0) containing the membrane proton channel, linked together by a central stalk and a peripheral stalk. During catalysis, ATP synthesis in the catalytic domain of F(1) is coupled via a rotary mechanism of the central stalk subunits to proton translocation.</text>
</comment>
<dbReference type="Pfam" id="PF00430">
    <property type="entry name" value="ATP-synt_B"/>
    <property type="match status" value="1"/>
</dbReference>
<gene>
    <name evidence="12 14" type="primary">atpF</name>
    <name evidence="14" type="ORF">CGS58_13415</name>
</gene>
<evidence type="ECO:0000256" key="5">
    <source>
        <dbReference type="ARBA" id="ARBA00022781"/>
    </source>
</evidence>
<dbReference type="AlphaFoldDB" id="A0A173Z9S4"/>
<evidence type="ECO:0000256" key="3">
    <source>
        <dbReference type="ARBA" id="ARBA00022547"/>
    </source>
</evidence>
<dbReference type="Proteomes" id="UP000220005">
    <property type="component" value="Unassembled WGS sequence"/>
</dbReference>
<evidence type="ECO:0000256" key="1">
    <source>
        <dbReference type="ARBA" id="ARBA00005513"/>
    </source>
</evidence>
<evidence type="ECO:0000313" key="15">
    <source>
        <dbReference type="Proteomes" id="UP000220005"/>
    </source>
</evidence>
<name>A0A173Z9S4_9FIRM</name>
<comment type="similarity">
    <text evidence="1 12 13">Belongs to the ATPase B chain family.</text>
</comment>
<dbReference type="GO" id="GO:0005886">
    <property type="term" value="C:plasma membrane"/>
    <property type="evidence" value="ECO:0007669"/>
    <property type="project" value="UniProtKB-SubCell"/>
</dbReference>
<evidence type="ECO:0000256" key="10">
    <source>
        <dbReference type="ARBA" id="ARBA00025198"/>
    </source>
</evidence>
<comment type="caution">
    <text evidence="14">The sequence shown here is derived from an EMBL/GenBank/DDBJ whole genome shotgun (WGS) entry which is preliminary data.</text>
</comment>
<evidence type="ECO:0000256" key="8">
    <source>
        <dbReference type="ARBA" id="ARBA00023136"/>
    </source>
</evidence>
<evidence type="ECO:0000313" key="14">
    <source>
        <dbReference type="EMBL" id="PDX80215.1"/>
    </source>
</evidence>
<evidence type="ECO:0000256" key="2">
    <source>
        <dbReference type="ARBA" id="ARBA00022448"/>
    </source>
</evidence>
<evidence type="ECO:0000256" key="7">
    <source>
        <dbReference type="ARBA" id="ARBA00023065"/>
    </source>
</evidence>
<evidence type="ECO:0000256" key="12">
    <source>
        <dbReference type="HAMAP-Rule" id="MF_01398"/>
    </source>
</evidence>
<dbReference type="InterPro" id="IPR005864">
    <property type="entry name" value="ATP_synth_F0_bsu_bac"/>
</dbReference>
<comment type="function">
    <text evidence="12">Component of the F(0) channel, it forms part of the peripheral stalk, linking F(1) to F(0).</text>
</comment>
<evidence type="ECO:0000256" key="9">
    <source>
        <dbReference type="ARBA" id="ARBA00023310"/>
    </source>
</evidence>
<keyword evidence="5 12" id="KW-0375">Hydrogen ion transport</keyword>
<keyword evidence="9 12" id="KW-0066">ATP synthesis</keyword>
<dbReference type="CDD" id="cd06503">
    <property type="entry name" value="ATP-synt_Fo_b"/>
    <property type="match status" value="1"/>
</dbReference>
<dbReference type="HAMAP" id="MF_01398">
    <property type="entry name" value="ATP_synth_b_bprime"/>
    <property type="match status" value="1"/>
</dbReference>
<dbReference type="GO" id="GO:0012505">
    <property type="term" value="C:endomembrane system"/>
    <property type="evidence" value="ECO:0007669"/>
    <property type="project" value="UniProtKB-SubCell"/>
</dbReference>
<dbReference type="GO" id="GO:0046961">
    <property type="term" value="F:proton-transporting ATPase activity, rotational mechanism"/>
    <property type="evidence" value="ECO:0007669"/>
    <property type="project" value="TreeGrafter"/>
</dbReference>
<keyword evidence="12" id="KW-1003">Cell membrane</keyword>
<proteinExistence type="inferred from homology"/>
<dbReference type="OrthoDB" id="1863031at2"/>
<keyword evidence="7 12" id="KW-0406">Ion transport</keyword>
<evidence type="ECO:0000256" key="4">
    <source>
        <dbReference type="ARBA" id="ARBA00022692"/>
    </source>
</evidence>
<dbReference type="RefSeq" id="WP_055189832.1">
    <property type="nucleotide sequence ID" value="NZ_NMTY01000032.1"/>
</dbReference>
<dbReference type="EMBL" id="NMTY01000032">
    <property type="protein sequence ID" value="PDX80215.1"/>
    <property type="molecule type" value="Genomic_DNA"/>
</dbReference>
<evidence type="ECO:0000256" key="13">
    <source>
        <dbReference type="RuleBase" id="RU003848"/>
    </source>
</evidence>
<keyword evidence="3 12" id="KW-0138">CF(0)</keyword>
<evidence type="ECO:0000256" key="6">
    <source>
        <dbReference type="ARBA" id="ARBA00022989"/>
    </source>
</evidence>
<dbReference type="InterPro" id="IPR002146">
    <property type="entry name" value="ATP_synth_b/b'su_bac/chlpt"/>
</dbReference>
<dbReference type="InterPro" id="IPR050059">
    <property type="entry name" value="ATP_synthase_B_chain"/>
</dbReference>
<accession>A0A173Z9S4</accession>
<keyword evidence="6 12" id="KW-1133">Transmembrane helix</keyword>
<organism evidence="14 15">
    <name type="scientific">Faecalibacterium prausnitzii</name>
    <dbReference type="NCBI Taxonomy" id="853"/>
    <lineage>
        <taxon>Bacteria</taxon>
        <taxon>Bacillati</taxon>
        <taxon>Bacillota</taxon>
        <taxon>Clostridia</taxon>
        <taxon>Eubacteriales</taxon>
        <taxon>Oscillospiraceae</taxon>
        <taxon>Faecalibacterium</taxon>
    </lineage>
</organism>
<protein>
    <recommendedName>
        <fullName evidence="12">ATP synthase subunit b</fullName>
    </recommendedName>
    <alternativeName>
        <fullName evidence="12">ATP synthase F(0) sector subunit b</fullName>
    </alternativeName>
    <alternativeName>
        <fullName evidence="12">ATPase subunit I</fullName>
    </alternativeName>
    <alternativeName>
        <fullName evidence="12">F-type ATPase subunit b</fullName>
        <shortName evidence="12">F-ATPase subunit b</shortName>
    </alternativeName>
</protein>
<keyword evidence="2 12" id="KW-0813">Transport</keyword>
<sequence length="163" mass="17943">MLTLNLNLLWTVVNVLILFLLLRKFLYKPVMNVIAQRQKQIDDAIAAAETSKQDAAAALTSAEDKLRNVDAEAAARREAYEQQAEKEKQQLMADAQKQADAIVAEGKAAAEAERQHKLREADAQTTALARAMCEKLLERNLTAQDDARLLDDLLEKAGAGNGN</sequence>
<dbReference type="NCBIfam" id="TIGR01144">
    <property type="entry name" value="ATP_synt_b"/>
    <property type="match status" value="1"/>
</dbReference>